<sequence length="187" mass="20551">MLRRSAAVAQDLPCRWVGDGLLLLLHHTLLARASILPRCTVLYLPRPHATSRAYCAIVFLCYTTSPLVTMLLWPVLTGSRVSPTSLQPSFSYLSSRPRFPSRSRGKSPTAMMCISVEVSWPGEMSSRTVPSVVALFLAPLPALPIRILMVPVRRSIPSNARVRGARSRLAPDEMGVAWRSSDCAVQP</sequence>
<keyword evidence="1" id="KW-0472">Membrane</keyword>
<comment type="caution">
    <text evidence="2">The sequence shown here is derived from an EMBL/GenBank/DDBJ whole genome shotgun (WGS) entry which is preliminary data.</text>
</comment>
<evidence type="ECO:0000313" key="3">
    <source>
        <dbReference type="Proteomes" id="UP000799441"/>
    </source>
</evidence>
<evidence type="ECO:0000313" key="2">
    <source>
        <dbReference type="EMBL" id="KAF2718090.1"/>
    </source>
</evidence>
<dbReference type="Proteomes" id="UP000799441">
    <property type="component" value="Unassembled WGS sequence"/>
</dbReference>
<keyword evidence="1" id="KW-1133">Transmembrane helix</keyword>
<dbReference type="AlphaFoldDB" id="A0A9P4Q250"/>
<organism evidence="2 3">
    <name type="scientific">Polychaeton citri CBS 116435</name>
    <dbReference type="NCBI Taxonomy" id="1314669"/>
    <lineage>
        <taxon>Eukaryota</taxon>
        <taxon>Fungi</taxon>
        <taxon>Dikarya</taxon>
        <taxon>Ascomycota</taxon>
        <taxon>Pezizomycotina</taxon>
        <taxon>Dothideomycetes</taxon>
        <taxon>Dothideomycetidae</taxon>
        <taxon>Capnodiales</taxon>
        <taxon>Capnodiaceae</taxon>
        <taxon>Polychaeton</taxon>
    </lineage>
</organism>
<gene>
    <name evidence="2" type="ORF">K431DRAFT_140951</name>
</gene>
<feature type="transmembrane region" description="Helical" evidence="1">
    <location>
        <begin position="53"/>
        <end position="76"/>
    </location>
</feature>
<proteinExistence type="predicted"/>
<accession>A0A9P4Q250</accession>
<evidence type="ECO:0000256" key="1">
    <source>
        <dbReference type="SAM" id="Phobius"/>
    </source>
</evidence>
<feature type="transmembrane region" description="Helical" evidence="1">
    <location>
        <begin position="129"/>
        <end position="149"/>
    </location>
</feature>
<keyword evidence="3" id="KW-1185">Reference proteome</keyword>
<protein>
    <submittedName>
        <fullName evidence="2">Uncharacterized protein</fullName>
    </submittedName>
</protein>
<dbReference type="EMBL" id="MU003830">
    <property type="protein sequence ID" value="KAF2718090.1"/>
    <property type="molecule type" value="Genomic_DNA"/>
</dbReference>
<keyword evidence="1" id="KW-0812">Transmembrane</keyword>
<name>A0A9P4Q250_9PEZI</name>
<reference evidence="2" key="1">
    <citation type="journal article" date="2020" name="Stud. Mycol.">
        <title>101 Dothideomycetes genomes: a test case for predicting lifestyles and emergence of pathogens.</title>
        <authorList>
            <person name="Haridas S."/>
            <person name="Albert R."/>
            <person name="Binder M."/>
            <person name="Bloem J."/>
            <person name="Labutti K."/>
            <person name="Salamov A."/>
            <person name="Andreopoulos B."/>
            <person name="Baker S."/>
            <person name="Barry K."/>
            <person name="Bills G."/>
            <person name="Bluhm B."/>
            <person name="Cannon C."/>
            <person name="Castanera R."/>
            <person name="Culley D."/>
            <person name="Daum C."/>
            <person name="Ezra D."/>
            <person name="Gonzalez J."/>
            <person name="Henrissat B."/>
            <person name="Kuo A."/>
            <person name="Liang C."/>
            <person name="Lipzen A."/>
            <person name="Lutzoni F."/>
            <person name="Magnuson J."/>
            <person name="Mondo S."/>
            <person name="Nolan M."/>
            <person name="Ohm R."/>
            <person name="Pangilinan J."/>
            <person name="Park H.-J."/>
            <person name="Ramirez L."/>
            <person name="Alfaro M."/>
            <person name="Sun H."/>
            <person name="Tritt A."/>
            <person name="Yoshinaga Y."/>
            <person name="Zwiers L.-H."/>
            <person name="Turgeon B."/>
            <person name="Goodwin S."/>
            <person name="Spatafora J."/>
            <person name="Crous P."/>
            <person name="Grigoriev I."/>
        </authorList>
    </citation>
    <scope>NUCLEOTIDE SEQUENCE</scope>
    <source>
        <strain evidence="2">CBS 116435</strain>
    </source>
</reference>